<evidence type="ECO:0000259" key="3">
    <source>
        <dbReference type="Pfam" id="PF02018"/>
    </source>
</evidence>
<evidence type="ECO:0000256" key="2">
    <source>
        <dbReference type="SAM" id="Phobius"/>
    </source>
</evidence>
<keyword evidence="2" id="KW-0812">Transmembrane</keyword>
<feature type="transmembrane region" description="Helical" evidence="2">
    <location>
        <begin position="20"/>
        <end position="39"/>
    </location>
</feature>
<organism evidence="4">
    <name type="scientific">Streptomyces sp. R08</name>
    <dbReference type="NCBI Taxonomy" id="3238624"/>
    <lineage>
        <taxon>Bacteria</taxon>
        <taxon>Bacillati</taxon>
        <taxon>Actinomycetota</taxon>
        <taxon>Actinomycetes</taxon>
        <taxon>Kitasatosporales</taxon>
        <taxon>Streptomycetaceae</taxon>
        <taxon>Streptomyces</taxon>
    </lineage>
</organism>
<dbReference type="SUPFAM" id="SSF49785">
    <property type="entry name" value="Galactose-binding domain-like"/>
    <property type="match status" value="1"/>
</dbReference>
<sequence length="983" mass="106722">MNPSLNPQASRDNNPMSRRALLRAGALTGAGIVAAQWWAPQPAAAGSAGVKSRANTLDMVVFGDSASESAHALTASRSDSMTGGLGQPGRVLNPTDPADFWGGTTTFTLKVDPKAANYVSVKFWGGDCAPALEQNWRLQVFLGGKVLGWLDQGPVDNIDLMDVSPRRPGGFYCHTLPLPLSATKGRTELEIEICAMGRIWAYGATADKFFYPMTTPSRGIYRAYTHTAPYFQPDADDDFGTPAAPAIRPNTDAAQIALVTDRVLKDQAQILYNRWAPTLDIYAFTTLAHGYYWPKSPAYRNPEALEKLCQTFDGTYLAWQDDATVMTSDQGWEGFGRIGAALALTWDDLQTCLDRNLTRGPTSLLNLGFETGDGSTLNGWAPISWANFGTFARDTTVFRSGTASMRATSSGAGKNLIVGTLSKAVTGQGSFTFSVWVKTDGSEGVARAGVAFTDSNGATVTSPAMAFASAGSKDWQQLTATFPVPAGATQYTFRLGVLNGATVYFDDLEISAPDVAGTVISRRTAYRDMLLASREYWRQHQRSYTNQAMYCSIGIYTCNRALALLSPSDAWSEFEAKSWIYQAVGLEPWAGSQDQAGNWTWPLGHDYYTVTPKGLSRELGYVADYGETSGILVRIYEAVTKGAGGAPDPKLKARMTTMAKARSWFRHPAVDPDGYKTVRIETQIGWRNEPFPGDIVYAQLLDHDSSPVSAAAVFADPDLVGYTQQMIDDGQLAPQLDTYLTTGLYTRIGLNAFLFIAEHLPAFQALPASDKRLPAGAWDTSDFVFTDEVDACIAVKRGQEVLYSSLYFRAREAVNDLARVHLLSPQSEHSATVRVTSVFDKDPAKVFTVQDWVTRDWGIADPDSGVDVTGGGLTPPGPALHQAFAGEKFYLAPIPADVPDPAQGATVLGAEKVLVGKAPFYVLEYAGYIVAMNTSEKQTFTYRSATSEHAVDLRTGKQTDLRRPLKVPPMSTLVLYDASRRES</sequence>
<keyword evidence="1" id="KW-0378">Hydrolase</keyword>
<evidence type="ECO:0000256" key="1">
    <source>
        <dbReference type="ARBA" id="ARBA00022801"/>
    </source>
</evidence>
<proteinExistence type="predicted"/>
<feature type="domain" description="CBM-cenC" evidence="3">
    <location>
        <begin position="365"/>
        <end position="494"/>
    </location>
</feature>
<name>A0AB39MC70_9ACTN</name>
<gene>
    <name evidence="4" type="ORF">AB5J58_21955</name>
</gene>
<dbReference type="InterPro" id="IPR003305">
    <property type="entry name" value="CenC_carb-bd"/>
</dbReference>
<reference evidence="4" key="1">
    <citation type="submission" date="2024-07" db="EMBL/GenBank/DDBJ databases">
        <authorList>
            <person name="Yu S.T."/>
        </authorList>
    </citation>
    <scope>NUCLEOTIDE SEQUENCE</scope>
    <source>
        <strain evidence="4">R08</strain>
    </source>
</reference>
<accession>A0AB39MC70</accession>
<evidence type="ECO:0000313" key="4">
    <source>
        <dbReference type="EMBL" id="XDQ02676.1"/>
    </source>
</evidence>
<dbReference type="InterPro" id="IPR008979">
    <property type="entry name" value="Galactose-bd-like_sf"/>
</dbReference>
<dbReference type="RefSeq" id="WP_369188785.1">
    <property type="nucleotide sequence ID" value="NZ_CP163431.1"/>
</dbReference>
<dbReference type="Pfam" id="PF02018">
    <property type="entry name" value="CBM_4_9"/>
    <property type="match status" value="1"/>
</dbReference>
<protein>
    <submittedName>
        <fullName evidence="4">Carbohydrate binding domain-containing protein</fullName>
    </submittedName>
</protein>
<dbReference type="InterPro" id="IPR006311">
    <property type="entry name" value="TAT_signal"/>
</dbReference>
<keyword evidence="2" id="KW-0472">Membrane</keyword>
<dbReference type="Gene3D" id="2.60.120.260">
    <property type="entry name" value="Galactose-binding domain-like"/>
    <property type="match status" value="1"/>
</dbReference>
<dbReference type="GO" id="GO:0016798">
    <property type="term" value="F:hydrolase activity, acting on glycosyl bonds"/>
    <property type="evidence" value="ECO:0007669"/>
    <property type="project" value="InterPro"/>
</dbReference>
<dbReference type="EMBL" id="CP163431">
    <property type="protein sequence ID" value="XDQ02676.1"/>
    <property type="molecule type" value="Genomic_DNA"/>
</dbReference>
<dbReference type="PROSITE" id="PS51318">
    <property type="entry name" value="TAT"/>
    <property type="match status" value="1"/>
</dbReference>
<keyword evidence="2" id="KW-1133">Transmembrane helix</keyword>
<dbReference type="AlphaFoldDB" id="A0AB39MC70"/>